<evidence type="ECO:0000313" key="1">
    <source>
        <dbReference type="EMBL" id="SVC59163.1"/>
    </source>
</evidence>
<dbReference type="AlphaFoldDB" id="A0A382ND84"/>
<organism evidence="1">
    <name type="scientific">marine metagenome</name>
    <dbReference type="NCBI Taxonomy" id="408172"/>
    <lineage>
        <taxon>unclassified sequences</taxon>
        <taxon>metagenomes</taxon>
        <taxon>ecological metagenomes</taxon>
    </lineage>
</organism>
<protein>
    <recommendedName>
        <fullName evidence="2">Lipoprotein</fullName>
    </recommendedName>
</protein>
<reference evidence="1" key="1">
    <citation type="submission" date="2018-05" db="EMBL/GenBank/DDBJ databases">
        <authorList>
            <person name="Lanie J.A."/>
            <person name="Ng W.-L."/>
            <person name="Kazmierczak K.M."/>
            <person name="Andrzejewski T.M."/>
            <person name="Davidsen T.M."/>
            <person name="Wayne K.J."/>
            <person name="Tettelin H."/>
            <person name="Glass J.I."/>
            <person name="Rusch D."/>
            <person name="Podicherti R."/>
            <person name="Tsui H.-C.T."/>
            <person name="Winkler M.E."/>
        </authorList>
    </citation>
    <scope>NUCLEOTIDE SEQUENCE</scope>
</reference>
<feature type="non-terminal residue" evidence="1">
    <location>
        <position position="38"/>
    </location>
</feature>
<evidence type="ECO:0008006" key="2">
    <source>
        <dbReference type="Google" id="ProtNLM"/>
    </source>
</evidence>
<proteinExistence type="predicted"/>
<gene>
    <name evidence="1" type="ORF">METZ01_LOCUS312017</name>
</gene>
<dbReference type="PROSITE" id="PS51257">
    <property type="entry name" value="PROKAR_LIPOPROTEIN"/>
    <property type="match status" value="1"/>
</dbReference>
<sequence length="38" mass="4438">MRHLDRAAGMFTGKFFVLLYSLLLIMSCGQWEEGPKKY</sequence>
<accession>A0A382ND84</accession>
<name>A0A382ND84_9ZZZZ</name>
<dbReference type="EMBL" id="UINC01099694">
    <property type="protein sequence ID" value="SVC59163.1"/>
    <property type="molecule type" value="Genomic_DNA"/>
</dbReference>